<dbReference type="EMBL" id="JAGQHR010000523">
    <property type="protein sequence ID" value="MCA9728945.1"/>
    <property type="molecule type" value="Genomic_DNA"/>
</dbReference>
<protein>
    <submittedName>
        <fullName evidence="2">Uncharacterized protein</fullName>
    </submittedName>
</protein>
<dbReference type="Proteomes" id="UP000697710">
    <property type="component" value="Unassembled WGS sequence"/>
</dbReference>
<keyword evidence="1" id="KW-0812">Transmembrane</keyword>
<dbReference type="AlphaFoldDB" id="A0A956M2X2"/>
<accession>A0A956M2X2</accession>
<organism evidence="2 3">
    <name type="scientific">Eiseniibacteriota bacterium</name>
    <dbReference type="NCBI Taxonomy" id="2212470"/>
    <lineage>
        <taxon>Bacteria</taxon>
        <taxon>Candidatus Eiseniibacteriota</taxon>
    </lineage>
</organism>
<evidence type="ECO:0000313" key="3">
    <source>
        <dbReference type="Proteomes" id="UP000697710"/>
    </source>
</evidence>
<sequence length="333" mass="37768">MMDPLPGSHDDPRSVERRRILAARGWEHDRQRVHALRELLSEPLPHIFLWSYSQLRNRDRAIQNTRDALVWMSRHLGEVPEEHPVDRWIFEHIALESPAQLAVRRSELGPEPALALGDQPNEQYLESYPTSQKYRSAYAEYRAAPQDPALLARSGWALAEADLRHFVEGHFSEEGAGAAARPPLRQRQRYRLRRVPVLQWVQLLLFALAIGWIALLWHENAQLKQQLLSAAVPNAAPRVPALAQVRGHQVTHTTQAWIIGWDAIAGADGYTVSIMTEKMDTLLVRDKLSTARCMIPVNQLIGVTPDGPFLYKIDAYRHGHVIATSGYVAYPPI</sequence>
<feature type="transmembrane region" description="Helical" evidence="1">
    <location>
        <begin position="197"/>
        <end position="217"/>
    </location>
</feature>
<evidence type="ECO:0000313" key="2">
    <source>
        <dbReference type="EMBL" id="MCA9728945.1"/>
    </source>
</evidence>
<reference evidence="2" key="2">
    <citation type="journal article" date="2021" name="Microbiome">
        <title>Successional dynamics and alternative stable states in a saline activated sludge microbial community over 9 years.</title>
        <authorList>
            <person name="Wang Y."/>
            <person name="Ye J."/>
            <person name="Ju F."/>
            <person name="Liu L."/>
            <person name="Boyd J.A."/>
            <person name="Deng Y."/>
            <person name="Parks D.H."/>
            <person name="Jiang X."/>
            <person name="Yin X."/>
            <person name="Woodcroft B.J."/>
            <person name="Tyson G.W."/>
            <person name="Hugenholtz P."/>
            <person name="Polz M.F."/>
            <person name="Zhang T."/>
        </authorList>
    </citation>
    <scope>NUCLEOTIDE SEQUENCE</scope>
    <source>
        <strain evidence="2">HKST-UBA01</strain>
    </source>
</reference>
<proteinExistence type="predicted"/>
<gene>
    <name evidence="2" type="ORF">KC729_14735</name>
</gene>
<comment type="caution">
    <text evidence="2">The sequence shown here is derived from an EMBL/GenBank/DDBJ whole genome shotgun (WGS) entry which is preliminary data.</text>
</comment>
<keyword evidence="1" id="KW-1133">Transmembrane helix</keyword>
<evidence type="ECO:0000256" key="1">
    <source>
        <dbReference type="SAM" id="Phobius"/>
    </source>
</evidence>
<reference evidence="2" key="1">
    <citation type="submission" date="2020-04" db="EMBL/GenBank/DDBJ databases">
        <authorList>
            <person name="Zhang T."/>
        </authorList>
    </citation>
    <scope>NUCLEOTIDE SEQUENCE</scope>
    <source>
        <strain evidence="2">HKST-UBA01</strain>
    </source>
</reference>
<keyword evidence="1" id="KW-0472">Membrane</keyword>
<name>A0A956M2X2_UNCEI</name>